<accession>A0AA89C0I7</accession>
<comment type="caution">
    <text evidence="1">The sequence shown here is derived from an EMBL/GenBank/DDBJ whole genome shotgun (WGS) entry which is preliminary data.</text>
</comment>
<evidence type="ECO:0000313" key="1">
    <source>
        <dbReference type="EMBL" id="KAK3101281.1"/>
    </source>
</evidence>
<proteinExistence type="predicted"/>
<name>A0AA89C0I7_PINIB</name>
<evidence type="ECO:0000313" key="2">
    <source>
        <dbReference type="Proteomes" id="UP001186944"/>
    </source>
</evidence>
<organism evidence="1 2">
    <name type="scientific">Pinctada imbricata</name>
    <name type="common">Atlantic pearl-oyster</name>
    <name type="synonym">Pinctada martensii</name>
    <dbReference type="NCBI Taxonomy" id="66713"/>
    <lineage>
        <taxon>Eukaryota</taxon>
        <taxon>Metazoa</taxon>
        <taxon>Spiralia</taxon>
        <taxon>Lophotrochozoa</taxon>
        <taxon>Mollusca</taxon>
        <taxon>Bivalvia</taxon>
        <taxon>Autobranchia</taxon>
        <taxon>Pteriomorphia</taxon>
        <taxon>Pterioida</taxon>
        <taxon>Pterioidea</taxon>
        <taxon>Pteriidae</taxon>
        <taxon>Pinctada</taxon>
    </lineage>
</organism>
<protein>
    <submittedName>
        <fullName evidence="1">Uncharacterized protein</fullName>
    </submittedName>
</protein>
<sequence>MTLNLQYGRVSRYTLPGVRRAGIRIVRNSNRSYARRKSCSYMADFKVKFKRFSDRGKFGKLLRIELEIAKERAGYLINIGDSATNNGWVGFNSISPRGDASTQTNDAEIMGYNNNILVYYSDYCMYQKEVLKNSLANANRAILWVGNEYARIQTKTSAGRVLYDQEYSKHCLFALNMQRDQCSRCRNLDVYVALNNMISGTYRAGYGICKAHFSWERCY</sequence>
<reference evidence="1" key="1">
    <citation type="submission" date="2019-08" db="EMBL/GenBank/DDBJ databases">
        <title>The improved chromosome-level genome for the pearl oyster Pinctada fucata martensii using PacBio sequencing and Hi-C.</title>
        <authorList>
            <person name="Zheng Z."/>
        </authorList>
    </citation>
    <scope>NUCLEOTIDE SEQUENCE</scope>
    <source>
        <strain evidence="1">ZZ-2019</strain>
        <tissue evidence="1">Adductor muscle</tissue>
    </source>
</reference>
<dbReference type="Proteomes" id="UP001186944">
    <property type="component" value="Unassembled WGS sequence"/>
</dbReference>
<dbReference type="AlphaFoldDB" id="A0AA89C0I7"/>
<gene>
    <name evidence="1" type="ORF">FSP39_002371</name>
</gene>
<dbReference type="EMBL" id="VSWD01000005">
    <property type="protein sequence ID" value="KAK3101281.1"/>
    <property type="molecule type" value="Genomic_DNA"/>
</dbReference>
<keyword evidence="2" id="KW-1185">Reference proteome</keyword>